<dbReference type="AlphaFoldDB" id="A0A6N3FKE4"/>
<dbReference type="Pfam" id="PF04932">
    <property type="entry name" value="Wzy_C"/>
    <property type="match status" value="1"/>
</dbReference>
<gene>
    <name evidence="7" type="ORF">PDLFYP31_02940</name>
</gene>
<evidence type="ECO:0000256" key="2">
    <source>
        <dbReference type="ARBA" id="ARBA00022692"/>
    </source>
</evidence>
<feature type="transmembrane region" description="Helical" evidence="5">
    <location>
        <begin position="12"/>
        <end position="34"/>
    </location>
</feature>
<evidence type="ECO:0000256" key="1">
    <source>
        <dbReference type="ARBA" id="ARBA00004141"/>
    </source>
</evidence>
<feature type="transmembrane region" description="Helical" evidence="5">
    <location>
        <begin position="325"/>
        <end position="346"/>
    </location>
</feature>
<keyword evidence="2 5" id="KW-0812">Transmembrane</keyword>
<keyword evidence="3 5" id="KW-1133">Transmembrane helix</keyword>
<accession>A0A6N3FKE4</accession>
<feature type="domain" description="O-antigen ligase-related" evidence="6">
    <location>
        <begin position="192"/>
        <end position="340"/>
    </location>
</feature>
<feature type="transmembrane region" description="Helical" evidence="5">
    <location>
        <begin position="156"/>
        <end position="177"/>
    </location>
</feature>
<dbReference type="PANTHER" id="PTHR37422">
    <property type="entry name" value="TEICHURONIC ACID BIOSYNTHESIS PROTEIN TUAE"/>
    <property type="match status" value="1"/>
</dbReference>
<evidence type="ECO:0000256" key="3">
    <source>
        <dbReference type="ARBA" id="ARBA00022989"/>
    </source>
</evidence>
<reference evidence="7" key="1">
    <citation type="submission" date="2019-11" db="EMBL/GenBank/DDBJ databases">
        <authorList>
            <person name="Feng L."/>
        </authorList>
    </citation>
    <scope>NUCLEOTIDE SEQUENCE</scope>
    <source>
        <strain evidence="7">PdistasonisLFYP31</strain>
    </source>
</reference>
<protein>
    <recommendedName>
        <fullName evidence="6">O-antigen ligase-related domain-containing protein</fullName>
    </recommendedName>
</protein>
<evidence type="ECO:0000256" key="4">
    <source>
        <dbReference type="ARBA" id="ARBA00023136"/>
    </source>
</evidence>
<comment type="subcellular location">
    <subcellularLocation>
        <location evidence="1">Membrane</location>
        <topology evidence="1">Multi-pass membrane protein</topology>
    </subcellularLocation>
</comment>
<dbReference type="EMBL" id="CACRUW010000018">
    <property type="protein sequence ID" value="VYU52658.1"/>
    <property type="molecule type" value="Genomic_DNA"/>
</dbReference>
<dbReference type="GO" id="GO:0016020">
    <property type="term" value="C:membrane"/>
    <property type="evidence" value="ECO:0007669"/>
    <property type="project" value="UniProtKB-SubCell"/>
</dbReference>
<keyword evidence="4 5" id="KW-0472">Membrane</keyword>
<evidence type="ECO:0000256" key="5">
    <source>
        <dbReference type="SAM" id="Phobius"/>
    </source>
</evidence>
<dbReference type="InterPro" id="IPR007016">
    <property type="entry name" value="O-antigen_ligase-rel_domated"/>
</dbReference>
<feature type="transmembrane region" description="Helical" evidence="5">
    <location>
        <begin position="242"/>
        <end position="261"/>
    </location>
</feature>
<evidence type="ECO:0000313" key="7">
    <source>
        <dbReference type="EMBL" id="VYU52658.1"/>
    </source>
</evidence>
<dbReference type="PANTHER" id="PTHR37422:SF13">
    <property type="entry name" value="LIPOPOLYSACCHARIDE BIOSYNTHESIS PROTEIN PA4999-RELATED"/>
    <property type="match status" value="1"/>
</dbReference>
<dbReference type="InterPro" id="IPR051533">
    <property type="entry name" value="WaaL-like"/>
</dbReference>
<sequence>MNIVLKRKFINKLMWHVIFWGIQFALLCPEFITFTSAYNYIRYIHHVICVCSIVVFFVFFRKNELLWLILLFFFLFLFVTMKNAGNLGNFLLNFERSYSLICFYCFFYRMSRRLFFIGTSFFWMSLILVNTILTFLYPNGLYFFNSQFSGIDKSYYFLGVSNQVIPFYMISIVFVFLKNFYLNKNNKEVFLLFICMWGCEFVYQSATSLVGCFFFTIGYLFFVLPKDTQGKIVHSIHRGYNFILVAMAITVFMIHYLIVVYQIQNKFAYLVEVVLRKDLTFSTRTIIWNSAINMIEKSFLIGYGAVENNNRYIEIGSSSFNAHNIILQILLMGGIILLLVCFLLVWKSIKSMLFCLDLRVKNIVFLLFAVFFFMSLSEVYTLNLMFIVLYLGFLIKEKIPYCKHLDAESFSNNASIRLNLY</sequence>
<proteinExistence type="predicted"/>
<feature type="transmembrane region" description="Helical" evidence="5">
    <location>
        <begin position="189"/>
        <end position="222"/>
    </location>
</feature>
<feature type="transmembrane region" description="Helical" evidence="5">
    <location>
        <begin position="40"/>
        <end position="60"/>
    </location>
</feature>
<name>A0A6N3FKE4_PARDI</name>
<feature type="transmembrane region" description="Helical" evidence="5">
    <location>
        <begin position="65"/>
        <end position="81"/>
    </location>
</feature>
<feature type="transmembrane region" description="Helical" evidence="5">
    <location>
        <begin position="114"/>
        <end position="136"/>
    </location>
</feature>
<organism evidence="7">
    <name type="scientific">Parabacteroides distasonis</name>
    <dbReference type="NCBI Taxonomy" id="823"/>
    <lineage>
        <taxon>Bacteria</taxon>
        <taxon>Pseudomonadati</taxon>
        <taxon>Bacteroidota</taxon>
        <taxon>Bacteroidia</taxon>
        <taxon>Bacteroidales</taxon>
        <taxon>Tannerellaceae</taxon>
        <taxon>Parabacteroides</taxon>
    </lineage>
</organism>
<evidence type="ECO:0000259" key="6">
    <source>
        <dbReference type="Pfam" id="PF04932"/>
    </source>
</evidence>